<dbReference type="Proteomes" id="UP000654471">
    <property type="component" value="Unassembled WGS sequence"/>
</dbReference>
<proteinExistence type="predicted"/>
<sequence>MSATANGSGNISGTGTGNGVGSVAYGDPGESVAARLEKLRDARVVVTGGAGLVGSRLVALLRRADAEVTVLDRLDAYPESAHTSLFGVDDLGVKLVVGDVCDREAVRTVLADADYVVHAAAYADVAACTRRPDIAFRANVQGTQVVLEEAAASVVRRLVLVSSAAVYGDGDPSVQGPQVFREDQRLLPVSVYANSKLWAEHQTRLLLGGPDTPEYAVLRYFSVYGDPQIPKPGSHSWMVAWLSMQARLGRPMRLNGGGVQVRDLVHVEDVAAATALALIEERMAGETVNVGTGVPTSVREVGELIAPHFPESRFVTTPMPEGDPLGGCAATEHSRELLRWQPRIDVRAGVERYVRWLSATPHAVPGWLAAGPTA</sequence>
<dbReference type="InterPro" id="IPR001509">
    <property type="entry name" value="Epimerase_deHydtase"/>
</dbReference>
<dbReference type="EMBL" id="BMRP01000006">
    <property type="protein sequence ID" value="GGU57545.1"/>
    <property type="molecule type" value="Genomic_DNA"/>
</dbReference>
<evidence type="ECO:0000313" key="3">
    <source>
        <dbReference type="Proteomes" id="UP000654471"/>
    </source>
</evidence>
<evidence type="ECO:0000313" key="2">
    <source>
        <dbReference type="EMBL" id="GGU57545.1"/>
    </source>
</evidence>
<dbReference type="RefSeq" id="WP_189299016.1">
    <property type="nucleotide sequence ID" value="NZ_BMRP01000006.1"/>
</dbReference>
<dbReference type="Gene3D" id="3.40.50.720">
    <property type="entry name" value="NAD(P)-binding Rossmann-like Domain"/>
    <property type="match status" value="1"/>
</dbReference>
<keyword evidence="3" id="KW-1185">Reference proteome</keyword>
<reference evidence="3" key="1">
    <citation type="journal article" date="2019" name="Int. J. Syst. Evol. Microbiol.">
        <title>The Global Catalogue of Microorganisms (GCM) 10K type strain sequencing project: providing services to taxonomists for standard genome sequencing and annotation.</title>
        <authorList>
            <consortium name="The Broad Institute Genomics Platform"/>
            <consortium name="The Broad Institute Genome Sequencing Center for Infectious Disease"/>
            <person name="Wu L."/>
            <person name="Ma J."/>
        </authorList>
    </citation>
    <scope>NUCLEOTIDE SEQUENCE [LARGE SCALE GENOMIC DNA]</scope>
    <source>
        <strain evidence="3">JCM 3399</strain>
    </source>
</reference>
<dbReference type="InterPro" id="IPR036291">
    <property type="entry name" value="NAD(P)-bd_dom_sf"/>
</dbReference>
<dbReference type="PANTHER" id="PTHR43245:SF13">
    <property type="entry name" value="UDP-D-APIOSE_UDP-D-XYLOSE SYNTHASE 2"/>
    <property type="match status" value="1"/>
</dbReference>
<evidence type="ECO:0000259" key="1">
    <source>
        <dbReference type="Pfam" id="PF01370"/>
    </source>
</evidence>
<feature type="domain" description="NAD-dependent epimerase/dehydratase" evidence="1">
    <location>
        <begin position="44"/>
        <end position="291"/>
    </location>
</feature>
<organism evidence="2 3">
    <name type="scientific">Streptomyces albospinus</name>
    <dbReference type="NCBI Taxonomy" id="285515"/>
    <lineage>
        <taxon>Bacteria</taxon>
        <taxon>Bacillati</taxon>
        <taxon>Actinomycetota</taxon>
        <taxon>Actinomycetes</taxon>
        <taxon>Kitasatosporales</taxon>
        <taxon>Streptomycetaceae</taxon>
        <taxon>Streptomyces</taxon>
    </lineage>
</organism>
<dbReference type="PANTHER" id="PTHR43245">
    <property type="entry name" value="BIFUNCTIONAL POLYMYXIN RESISTANCE PROTEIN ARNA"/>
    <property type="match status" value="1"/>
</dbReference>
<name>A0ABQ2UYQ4_9ACTN</name>
<accession>A0ABQ2UYQ4</accession>
<dbReference type="Pfam" id="PF01370">
    <property type="entry name" value="Epimerase"/>
    <property type="match status" value="1"/>
</dbReference>
<protein>
    <submittedName>
        <fullName evidence="2">NDP-sugar dehydratase or epimerase</fullName>
    </submittedName>
</protein>
<comment type="caution">
    <text evidence="2">The sequence shown here is derived from an EMBL/GenBank/DDBJ whole genome shotgun (WGS) entry which is preliminary data.</text>
</comment>
<gene>
    <name evidence="2" type="ORF">GCM10010211_22930</name>
</gene>
<dbReference type="SUPFAM" id="SSF51735">
    <property type="entry name" value="NAD(P)-binding Rossmann-fold domains"/>
    <property type="match status" value="1"/>
</dbReference>
<dbReference type="InterPro" id="IPR050177">
    <property type="entry name" value="Lipid_A_modif_metabolic_enz"/>
</dbReference>